<dbReference type="InterPro" id="IPR025827">
    <property type="entry name" value="Zn_ribbon_recom_dom"/>
</dbReference>
<feature type="domain" description="Resolvase/invertase-type recombinase catalytic" evidence="2">
    <location>
        <begin position="16"/>
        <end position="168"/>
    </location>
</feature>
<dbReference type="Gene3D" id="3.40.50.1390">
    <property type="entry name" value="Resolvase, N-terminal catalytic domain"/>
    <property type="match status" value="1"/>
</dbReference>
<accession>A0ABT9CGS4</accession>
<dbReference type="SUPFAM" id="SSF53041">
    <property type="entry name" value="Resolvase-like"/>
    <property type="match status" value="1"/>
</dbReference>
<dbReference type="Pfam" id="PF13408">
    <property type="entry name" value="Zn_ribbon_recom"/>
    <property type="match status" value="1"/>
</dbReference>
<dbReference type="Proteomes" id="UP001240171">
    <property type="component" value="Unassembled WGS sequence"/>
</dbReference>
<dbReference type="InterPro" id="IPR011109">
    <property type="entry name" value="DNA_bind_recombinase_dom"/>
</dbReference>
<dbReference type="InterPro" id="IPR050639">
    <property type="entry name" value="SSR_resolvase"/>
</dbReference>
<feature type="domain" description="Recombinase" evidence="3">
    <location>
        <begin position="176"/>
        <end position="311"/>
    </location>
</feature>
<dbReference type="PANTHER" id="PTHR30461:SF23">
    <property type="entry name" value="DNA RECOMBINASE-RELATED"/>
    <property type="match status" value="1"/>
</dbReference>
<evidence type="ECO:0000313" key="5">
    <source>
        <dbReference type="Proteomes" id="UP001240171"/>
    </source>
</evidence>
<dbReference type="PROSITE" id="PS51736">
    <property type="entry name" value="RECOMBINASES_3"/>
    <property type="match status" value="1"/>
</dbReference>
<dbReference type="Gene3D" id="3.90.1750.20">
    <property type="entry name" value="Putative Large Serine Recombinase, Chain B, Domain 2"/>
    <property type="match status" value="1"/>
</dbReference>
<evidence type="ECO:0000259" key="2">
    <source>
        <dbReference type="PROSITE" id="PS51736"/>
    </source>
</evidence>
<feature type="coiled-coil region" evidence="1">
    <location>
        <begin position="435"/>
        <end position="473"/>
    </location>
</feature>
<evidence type="ECO:0000256" key="1">
    <source>
        <dbReference type="SAM" id="Coils"/>
    </source>
</evidence>
<proteinExistence type="predicted"/>
<dbReference type="Pfam" id="PF00239">
    <property type="entry name" value="Resolvase"/>
    <property type="match status" value="1"/>
</dbReference>
<evidence type="ECO:0000313" key="4">
    <source>
        <dbReference type="EMBL" id="MDO7908474.1"/>
    </source>
</evidence>
<organism evidence="4 5">
    <name type="scientific">Paenibacillus lacisoli</name>
    <dbReference type="NCBI Taxonomy" id="3064525"/>
    <lineage>
        <taxon>Bacteria</taxon>
        <taxon>Bacillati</taxon>
        <taxon>Bacillota</taxon>
        <taxon>Bacilli</taxon>
        <taxon>Bacillales</taxon>
        <taxon>Paenibacillaceae</taxon>
        <taxon>Paenibacillus</taxon>
    </lineage>
</organism>
<dbReference type="InterPro" id="IPR036162">
    <property type="entry name" value="Resolvase-like_N_sf"/>
</dbReference>
<dbReference type="Pfam" id="PF07508">
    <property type="entry name" value="Recombinase"/>
    <property type="match status" value="1"/>
</dbReference>
<reference evidence="4 5" key="1">
    <citation type="submission" date="2023-07" db="EMBL/GenBank/DDBJ databases">
        <title>Paenibacillus sp. JX-17 nov. isolated from soil.</title>
        <authorList>
            <person name="Wan Y."/>
            <person name="Liu B."/>
        </authorList>
    </citation>
    <scope>NUCLEOTIDE SEQUENCE [LARGE SCALE GENOMIC DNA]</scope>
    <source>
        <strain evidence="4 5">JX-17</strain>
    </source>
</reference>
<dbReference type="EMBL" id="JAUQTB010000016">
    <property type="protein sequence ID" value="MDO7908474.1"/>
    <property type="molecule type" value="Genomic_DNA"/>
</dbReference>
<keyword evidence="5" id="KW-1185">Reference proteome</keyword>
<dbReference type="RefSeq" id="WP_305025694.1">
    <property type="nucleotide sequence ID" value="NZ_JAUQTB010000016.1"/>
</dbReference>
<dbReference type="PROSITE" id="PS51737">
    <property type="entry name" value="RECOMBINASE_DNA_BIND"/>
    <property type="match status" value="1"/>
</dbReference>
<dbReference type="PANTHER" id="PTHR30461">
    <property type="entry name" value="DNA-INVERTASE FROM LAMBDOID PROPHAGE"/>
    <property type="match status" value="1"/>
</dbReference>
<sequence>MANDLYSKTVNHQQGNFCMYLRKSRADIEAENRGEGETFARHERNLFELAKRLKINIKEVYREIVSGETIAQRPVIQQVLQEVEDGLWNGVLVMEIERLARGDTIDQGIIAQTFKFSDTKIITPVKTYDPDNEFDEEYFEFGLFMSRREYKTINRRQQRGRRDSVSEGKYIGNHSPYGYERKKLENEKGFTLKPHPEQAPIIRMIFDMYINQGLGTALIARKLNDLSIPTARNSVWTVATINGIIRNPVYYGVIAWRRRPEKRTRKNGILSKSRPRVDPSEWLVAEGKHEAIITKEMWDKAQEILKSRSHAPAPAGIITNPLAGLIRCGKCGRQMVRRPYTRNNQAPSLICNLSTCDNISSPFELVEERILEGLQKWLVDYRAEWESNKPLTAINSEDTLKTKELIVKNLDKKLYELHEQNNNLHDLLERKIYTVETYLERSQSLSQRIREAEDTLRNAAADLEIEHKRQKAKVTIIPNVERVLDTYPKTDDPAKRNELLKSVLEMAVYKKTVRGHWSRPDSIHKFDLKLFPKLPRA</sequence>
<dbReference type="InterPro" id="IPR038109">
    <property type="entry name" value="DNA_bind_recomb_sf"/>
</dbReference>
<name>A0ABT9CGS4_9BACL</name>
<comment type="caution">
    <text evidence="4">The sequence shown here is derived from an EMBL/GenBank/DDBJ whole genome shotgun (WGS) entry which is preliminary data.</text>
</comment>
<evidence type="ECO:0000259" key="3">
    <source>
        <dbReference type="PROSITE" id="PS51737"/>
    </source>
</evidence>
<dbReference type="SMART" id="SM00857">
    <property type="entry name" value="Resolvase"/>
    <property type="match status" value="1"/>
</dbReference>
<dbReference type="CDD" id="cd00338">
    <property type="entry name" value="Ser_Recombinase"/>
    <property type="match status" value="1"/>
</dbReference>
<dbReference type="InterPro" id="IPR006119">
    <property type="entry name" value="Resolv_N"/>
</dbReference>
<protein>
    <submittedName>
        <fullName evidence="4">Recombinase family protein</fullName>
    </submittedName>
</protein>
<keyword evidence="1" id="KW-0175">Coiled coil</keyword>
<gene>
    <name evidence="4" type="ORF">Q5741_18905</name>
</gene>